<evidence type="ECO:0008006" key="10">
    <source>
        <dbReference type="Google" id="ProtNLM"/>
    </source>
</evidence>
<accession>A0ABM8R121</accession>
<keyword evidence="9" id="KW-1185">Reference proteome</keyword>
<dbReference type="InterPro" id="IPR051906">
    <property type="entry name" value="TolC-like"/>
</dbReference>
<name>A0ABM8R121_9BACT</name>
<protein>
    <recommendedName>
        <fullName evidence="10">Outer membrane protein TolC</fullName>
    </recommendedName>
</protein>
<keyword evidence="4" id="KW-1134">Transmembrane beta strand</keyword>
<evidence type="ECO:0000256" key="7">
    <source>
        <dbReference type="ARBA" id="ARBA00023237"/>
    </source>
</evidence>
<evidence type="ECO:0000256" key="6">
    <source>
        <dbReference type="ARBA" id="ARBA00023136"/>
    </source>
</evidence>
<keyword evidence="3" id="KW-0813">Transport</keyword>
<comment type="similarity">
    <text evidence="2">Belongs to the outer membrane factor (OMF) (TC 1.B.17) family.</text>
</comment>
<evidence type="ECO:0000256" key="5">
    <source>
        <dbReference type="ARBA" id="ARBA00022692"/>
    </source>
</evidence>
<dbReference type="PANTHER" id="PTHR30026">
    <property type="entry name" value="OUTER MEMBRANE PROTEIN TOLC"/>
    <property type="match status" value="1"/>
</dbReference>
<keyword evidence="6" id="KW-0472">Membrane</keyword>
<evidence type="ECO:0000313" key="9">
    <source>
        <dbReference type="Proteomes" id="UP000675880"/>
    </source>
</evidence>
<dbReference type="Pfam" id="PF02321">
    <property type="entry name" value="OEP"/>
    <property type="match status" value="2"/>
</dbReference>
<sequence>MHNDMRHDETGFRLRSAAVAWSTRIGLAFLLVICTTPVGGWGHAADSIGLSTSPFVPPVVRLNLSEAMALFLKQNLDLLIAKYGIESSKGQQITARLFPNPVAQIGNVASFTQGNTLSKSGALTMQVQQLFELAGKRGYRIESAGFGVQSVEADFEDAVRQLGFTIKDAYYRVLVAQRRLALAEENRDRFARILDVNTIRFKKGYIAEVDLIRIRLQVVDFQSQVIESIQEGETARAELRQLLRLSPASKLELTTEMDYRRVDPDMGKLRSVALEIRPDIKSRRAALLQREADLKLAKAFRVPDVTIGAGYSIQGPQGPDNQQMAILNLGVPLPLFNRNQGGIVQAEVGVQSAQAALDRTVNQVENQVDVAYQNLLQSRRLVEAYLAGVLEDARSTFTIVERAYERGGATILDLLDAARTSRTIQQNFIEALFSYQHNLFQLESSVGQEIAS</sequence>
<evidence type="ECO:0000256" key="4">
    <source>
        <dbReference type="ARBA" id="ARBA00022452"/>
    </source>
</evidence>
<dbReference type="PANTHER" id="PTHR30026:SF20">
    <property type="entry name" value="OUTER MEMBRANE PROTEIN TOLC"/>
    <property type="match status" value="1"/>
</dbReference>
<gene>
    <name evidence="8" type="ORF">NSPZN2_100146</name>
</gene>
<keyword evidence="5" id="KW-0812">Transmembrane</keyword>
<reference evidence="8 9" key="1">
    <citation type="submission" date="2021-02" db="EMBL/GenBank/DDBJ databases">
        <authorList>
            <person name="Han P."/>
        </authorList>
    </citation>
    <scope>NUCLEOTIDE SEQUENCE [LARGE SCALE GENOMIC DNA]</scope>
    <source>
        <strain evidence="8">Candidatus Nitrospira sp. ZN2</strain>
    </source>
</reference>
<evidence type="ECO:0000256" key="3">
    <source>
        <dbReference type="ARBA" id="ARBA00022448"/>
    </source>
</evidence>
<comment type="caution">
    <text evidence="8">The sequence shown here is derived from an EMBL/GenBank/DDBJ whole genome shotgun (WGS) entry which is preliminary data.</text>
</comment>
<evidence type="ECO:0000256" key="1">
    <source>
        <dbReference type="ARBA" id="ARBA00004442"/>
    </source>
</evidence>
<keyword evidence="7" id="KW-0998">Cell outer membrane</keyword>
<evidence type="ECO:0000313" key="8">
    <source>
        <dbReference type="EMBL" id="CAE6726848.1"/>
    </source>
</evidence>
<dbReference type="EMBL" id="CAJNBJ010000002">
    <property type="protein sequence ID" value="CAE6726848.1"/>
    <property type="molecule type" value="Genomic_DNA"/>
</dbReference>
<dbReference type="Gene3D" id="1.20.1600.10">
    <property type="entry name" value="Outer membrane efflux proteins (OEP)"/>
    <property type="match status" value="1"/>
</dbReference>
<dbReference type="Proteomes" id="UP000675880">
    <property type="component" value="Unassembled WGS sequence"/>
</dbReference>
<organism evidence="8 9">
    <name type="scientific">Nitrospira defluvii</name>
    <dbReference type="NCBI Taxonomy" id="330214"/>
    <lineage>
        <taxon>Bacteria</taxon>
        <taxon>Pseudomonadati</taxon>
        <taxon>Nitrospirota</taxon>
        <taxon>Nitrospiria</taxon>
        <taxon>Nitrospirales</taxon>
        <taxon>Nitrospiraceae</taxon>
        <taxon>Nitrospira</taxon>
    </lineage>
</organism>
<dbReference type="InterPro" id="IPR003423">
    <property type="entry name" value="OMP_efflux"/>
</dbReference>
<evidence type="ECO:0000256" key="2">
    <source>
        <dbReference type="ARBA" id="ARBA00007613"/>
    </source>
</evidence>
<proteinExistence type="inferred from homology"/>
<dbReference type="SUPFAM" id="SSF56954">
    <property type="entry name" value="Outer membrane efflux proteins (OEP)"/>
    <property type="match status" value="1"/>
</dbReference>
<comment type="subcellular location">
    <subcellularLocation>
        <location evidence="1">Cell outer membrane</location>
    </subcellularLocation>
</comment>